<evidence type="ECO:0000313" key="2">
    <source>
        <dbReference type="Proteomes" id="UP000010847"/>
    </source>
</evidence>
<protein>
    <submittedName>
        <fullName evidence="1">ABC transporter substrate-binding protein</fullName>
    </submittedName>
</protein>
<dbReference type="Gene3D" id="3.40.50.2300">
    <property type="match status" value="2"/>
</dbReference>
<dbReference type="STRING" id="871968.DESME_12400"/>
<proteinExistence type="predicted"/>
<dbReference type="eggNOG" id="COG2984">
    <property type="taxonomic scope" value="Bacteria"/>
</dbReference>
<dbReference type="PANTHER" id="PTHR35271:SF1">
    <property type="entry name" value="ABC TRANSPORTER, SUBSTRATE-BINDING LIPOPROTEIN"/>
    <property type="match status" value="1"/>
</dbReference>
<name>W0EE01_9FIRM</name>
<dbReference type="OrthoDB" id="9776955at2"/>
<dbReference type="Pfam" id="PF04392">
    <property type="entry name" value="ABC_sub_bind"/>
    <property type="match status" value="1"/>
</dbReference>
<dbReference type="PANTHER" id="PTHR35271">
    <property type="entry name" value="ABC TRANSPORTER, SUBSTRATE-BINDING LIPOPROTEIN-RELATED"/>
    <property type="match status" value="1"/>
</dbReference>
<dbReference type="InterPro" id="IPR007487">
    <property type="entry name" value="ABC_transpt-TYRBP-like"/>
</dbReference>
<dbReference type="AlphaFoldDB" id="W0EE01"/>
<dbReference type="CDD" id="cd06325">
    <property type="entry name" value="PBP1_ABC_unchar_transporter"/>
    <property type="match status" value="1"/>
</dbReference>
<keyword evidence="2" id="KW-1185">Reference proteome</keyword>
<accession>W0EE01</accession>
<organism evidence="1 2">
    <name type="scientific">Desulfitobacterium metallireducens DSM 15288</name>
    <dbReference type="NCBI Taxonomy" id="871968"/>
    <lineage>
        <taxon>Bacteria</taxon>
        <taxon>Bacillati</taxon>
        <taxon>Bacillota</taxon>
        <taxon>Clostridia</taxon>
        <taxon>Eubacteriales</taxon>
        <taxon>Desulfitobacteriaceae</taxon>
        <taxon>Desulfitobacterium</taxon>
    </lineage>
</organism>
<evidence type="ECO:0000313" key="1">
    <source>
        <dbReference type="EMBL" id="AHF07728.1"/>
    </source>
</evidence>
<dbReference type="EMBL" id="CP007032">
    <property type="protein sequence ID" value="AHF07728.1"/>
    <property type="molecule type" value="Genomic_DNA"/>
</dbReference>
<dbReference type="SUPFAM" id="SSF53822">
    <property type="entry name" value="Periplasmic binding protein-like I"/>
    <property type="match status" value="1"/>
</dbReference>
<dbReference type="KEGG" id="dmt:DESME_12400"/>
<dbReference type="RefSeq" id="WP_006716655.1">
    <property type="nucleotide sequence ID" value="NZ_CP007032.1"/>
</dbReference>
<dbReference type="Proteomes" id="UP000010847">
    <property type="component" value="Chromosome"/>
</dbReference>
<dbReference type="InterPro" id="IPR028082">
    <property type="entry name" value="Peripla_BP_I"/>
</dbReference>
<sequence length="332" mass="36463">MKRTRFMVLISILVMVIVVFSVNIPSNKKSVQKIGILAANDLRLSKVEGLKSELQKLGYTEGVDLTYHVEIAENDLNQMRDLGNQLLQEKPDVLVAAGAVEAQVLKELTAESTVQTPVVFMGILSPVDIGLVQDLSQPGGNLTGLNNGHYELTPKRLELLHRLLPKVKRVAVLGDTRVPIFEQIQNELNKVAQTFGLSVNIYTVENSSEIQQAFASIDQEGAEAIILLPGFFLETSTQEIVNQASLKKLPVFGVYPLDTEEGCLASYGTSNWDQGVQSAHMVSKILRGYSPEDIPVETPDRVVFSVNLKKAQELGLQPSSRVLSFADQVIQP</sequence>
<dbReference type="HOGENOM" id="CLU_058196_3_2_9"/>
<reference evidence="1 2" key="1">
    <citation type="submission" date="2013-12" db="EMBL/GenBank/DDBJ databases">
        <authorList>
            <consortium name="DOE Joint Genome Institute"/>
            <person name="Smidt H."/>
            <person name="Huntemann M."/>
            <person name="Han J."/>
            <person name="Chen A."/>
            <person name="Kyrpides N."/>
            <person name="Mavromatis K."/>
            <person name="Markowitz V."/>
            <person name="Palaniappan K."/>
            <person name="Ivanova N."/>
            <person name="Schaumberg A."/>
            <person name="Pati A."/>
            <person name="Liolios K."/>
            <person name="Nordberg H.P."/>
            <person name="Cantor M.N."/>
            <person name="Hua S.X."/>
            <person name="Woyke T."/>
        </authorList>
    </citation>
    <scope>NUCLEOTIDE SEQUENCE [LARGE SCALE GENOMIC DNA]</scope>
    <source>
        <strain evidence="2">DSM 15288</strain>
    </source>
</reference>
<gene>
    <name evidence="1" type="ORF">DESME_12400</name>
</gene>